<feature type="signal peptide" evidence="2">
    <location>
        <begin position="1"/>
        <end position="33"/>
    </location>
</feature>
<evidence type="ECO:0000313" key="4">
    <source>
        <dbReference type="Proteomes" id="UP000245523"/>
    </source>
</evidence>
<evidence type="ECO:0000256" key="1">
    <source>
        <dbReference type="SAM" id="Phobius"/>
    </source>
</evidence>
<accession>A0ABX5LHC8</accession>
<dbReference type="EMBL" id="QGHD01000045">
    <property type="protein sequence ID" value="PWK87501.1"/>
    <property type="molecule type" value="Genomic_DNA"/>
</dbReference>
<feature type="transmembrane region" description="Helical" evidence="1">
    <location>
        <begin position="332"/>
        <end position="351"/>
    </location>
</feature>
<sequence>MMKSEKNMNNVMRRMLFQTLLIFLLLVSSAFCSENGNDSTSAKSLNEAKYDGDGFTLYPSQFVVHTKKGDFSFSVPVNVDQETLNHLIQVLNRAEKTQTTDWPTIQQKIILCREAACDDALLLDVRENDSLLVNANIGGEVFNLVTYFPEASLMSILALLLVSTSSIWVVLLVGIIGFFISYKKRAKRLKKEIPVYSAANEEVESHEENACDITDDSKRESFMWSAFFGGALISYFVHRSEIRRSGKSFFGVVFWKCFIPTLIVRGIDNRIANAMDKLTMNMAENISTLCFLCIFETLMFIAYSLFIAHVAASRFEEIRPNYNLDDYNRNEIKGVIIGVIYSLIISAVFFMF</sequence>
<keyword evidence="4" id="KW-1185">Reference proteome</keyword>
<feature type="transmembrane region" description="Helical" evidence="1">
    <location>
        <begin position="249"/>
        <end position="267"/>
    </location>
</feature>
<keyword evidence="1" id="KW-1133">Transmembrane helix</keyword>
<feature type="transmembrane region" description="Helical" evidence="1">
    <location>
        <begin position="221"/>
        <end position="237"/>
    </location>
</feature>
<comment type="caution">
    <text evidence="3">The sequence shown here is derived from an EMBL/GenBank/DDBJ whole genome shotgun (WGS) entry which is preliminary data.</text>
</comment>
<organism evidence="3 4">
    <name type="scientific">Hallerella porci</name>
    <dbReference type="NCBI Taxonomy" id="1945871"/>
    <lineage>
        <taxon>Bacteria</taxon>
        <taxon>Pseudomonadati</taxon>
        <taxon>Fibrobacterota</taxon>
        <taxon>Fibrobacteria</taxon>
        <taxon>Fibrobacterales</taxon>
        <taxon>Fibrobacteraceae</taxon>
        <taxon>Hallerella</taxon>
    </lineage>
</organism>
<keyword evidence="1" id="KW-0472">Membrane</keyword>
<feature type="chain" id="PRO_5045619109" evidence="2">
    <location>
        <begin position="34"/>
        <end position="352"/>
    </location>
</feature>
<name>A0ABX5LHC8_9BACT</name>
<evidence type="ECO:0000256" key="2">
    <source>
        <dbReference type="SAM" id="SignalP"/>
    </source>
</evidence>
<proteinExistence type="predicted"/>
<keyword evidence="2" id="KW-0732">Signal</keyword>
<evidence type="ECO:0000313" key="3">
    <source>
        <dbReference type="EMBL" id="PWK87501.1"/>
    </source>
</evidence>
<dbReference type="RefSeq" id="WP_106197924.1">
    <property type="nucleotide sequence ID" value="NZ_QGHD01000045.1"/>
</dbReference>
<feature type="transmembrane region" description="Helical" evidence="1">
    <location>
        <begin position="288"/>
        <end position="312"/>
    </location>
</feature>
<feature type="transmembrane region" description="Helical" evidence="1">
    <location>
        <begin position="153"/>
        <end position="182"/>
    </location>
</feature>
<keyword evidence="1" id="KW-0812">Transmembrane</keyword>
<dbReference type="Proteomes" id="UP000245523">
    <property type="component" value="Unassembled WGS sequence"/>
</dbReference>
<gene>
    <name evidence="3" type="ORF">B0H50_1452</name>
</gene>
<reference evidence="3 4" key="1">
    <citation type="submission" date="2018-05" db="EMBL/GenBank/DDBJ databases">
        <title>Animal gut microbial communities from fecal samples from Wisconsin, USA.</title>
        <authorList>
            <person name="Neumann A."/>
        </authorList>
    </citation>
    <scope>NUCLEOTIDE SEQUENCE [LARGE SCALE GENOMIC DNA]</scope>
    <source>
        <strain evidence="3 4">UWS4</strain>
    </source>
</reference>
<protein>
    <submittedName>
        <fullName evidence="3">Uncharacterized protein</fullName>
    </submittedName>
</protein>